<dbReference type="InterPro" id="IPR001279">
    <property type="entry name" value="Metallo-B-lactamas"/>
</dbReference>
<accession>A0AAW1R9I4</accession>
<dbReference type="SUPFAM" id="SSF56281">
    <property type="entry name" value="Metallo-hydrolase/oxidoreductase"/>
    <property type="match status" value="1"/>
</dbReference>
<name>A0AAW1R9I4_9CHLO</name>
<keyword evidence="3" id="KW-1185">Reference proteome</keyword>
<proteinExistence type="predicted"/>
<gene>
    <name evidence="2" type="ORF">WJX72_010547</name>
</gene>
<dbReference type="SMART" id="SM00849">
    <property type="entry name" value="Lactamase_B"/>
    <property type="match status" value="1"/>
</dbReference>
<feature type="domain" description="Metallo-beta-lactamase" evidence="1">
    <location>
        <begin position="67"/>
        <end position="272"/>
    </location>
</feature>
<dbReference type="Proteomes" id="UP001489004">
    <property type="component" value="Unassembled WGS sequence"/>
</dbReference>
<protein>
    <recommendedName>
        <fullName evidence="1">Metallo-beta-lactamase domain-containing protein</fullName>
    </recommendedName>
</protein>
<dbReference type="PANTHER" id="PTHR42951:SF4">
    <property type="entry name" value="ACYL-COENZYME A THIOESTERASE MBLAC2"/>
    <property type="match status" value="1"/>
</dbReference>
<evidence type="ECO:0000259" key="1">
    <source>
        <dbReference type="SMART" id="SM00849"/>
    </source>
</evidence>
<dbReference type="AlphaFoldDB" id="A0AAW1R9I4"/>
<dbReference type="InterPro" id="IPR036866">
    <property type="entry name" value="RibonucZ/Hydroxyglut_hydro"/>
</dbReference>
<evidence type="ECO:0000313" key="3">
    <source>
        <dbReference type="Proteomes" id="UP001489004"/>
    </source>
</evidence>
<comment type="caution">
    <text evidence="2">The sequence shown here is derived from an EMBL/GenBank/DDBJ whole genome shotgun (WGS) entry which is preliminary data.</text>
</comment>
<dbReference type="EMBL" id="JALJOR010000001">
    <property type="protein sequence ID" value="KAK9830247.1"/>
    <property type="molecule type" value="Genomic_DNA"/>
</dbReference>
<organism evidence="2 3">
    <name type="scientific">[Myrmecia] bisecta</name>
    <dbReference type="NCBI Taxonomy" id="41462"/>
    <lineage>
        <taxon>Eukaryota</taxon>
        <taxon>Viridiplantae</taxon>
        <taxon>Chlorophyta</taxon>
        <taxon>core chlorophytes</taxon>
        <taxon>Trebouxiophyceae</taxon>
        <taxon>Trebouxiales</taxon>
        <taxon>Trebouxiaceae</taxon>
        <taxon>Myrmecia</taxon>
    </lineage>
</organism>
<dbReference type="PANTHER" id="PTHR42951">
    <property type="entry name" value="METALLO-BETA-LACTAMASE DOMAIN-CONTAINING"/>
    <property type="match status" value="1"/>
</dbReference>
<sequence>MSSDSSSGVPLLYIYHPFEDRVPSAMPKIRSTGTPLGELKRTGDYQHVRISDTTYRVAELDDPYRQYCQCYVRLAKDRCILIDTGCGLGDLRGYIDEHINTEKLPYMVICTHAHFDHVAGNHTFEDVGVCFAGADPEWTMKVIGFKMRTLDNETLDVIKPFRVSRWLQDGELIALDGSEPAKPEASLHVRWTPGHSPDSVSLYDPQEHRLYVGDFLYPYASWDDPLSPPGGLWASFQGSDLPTYVDSLKKVQAFLAELKSKHGTEVTLACGHNSYKEDSSLVDSALQLILDVQAGKLPYTPHEVFELKMWEYISAVDPRAGLLLPADGHAPY</sequence>
<dbReference type="InterPro" id="IPR050855">
    <property type="entry name" value="NDM-1-like"/>
</dbReference>
<dbReference type="Gene3D" id="3.60.15.10">
    <property type="entry name" value="Ribonuclease Z/Hydroxyacylglutathione hydrolase-like"/>
    <property type="match status" value="1"/>
</dbReference>
<evidence type="ECO:0000313" key="2">
    <source>
        <dbReference type="EMBL" id="KAK9830247.1"/>
    </source>
</evidence>
<dbReference type="Pfam" id="PF00753">
    <property type="entry name" value="Lactamase_B"/>
    <property type="match status" value="1"/>
</dbReference>
<reference evidence="2 3" key="1">
    <citation type="journal article" date="2024" name="Nat. Commun.">
        <title>Phylogenomics reveals the evolutionary origins of lichenization in chlorophyte algae.</title>
        <authorList>
            <person name="Puginier C."/>
            <person name="Libourel C."/>
            <person name="Otte J."/>
            <person name="Skaloud P."/>
            <person name="Haon M."/>
            <person name="Grisel S."/>
            <person name="Petersen M."/>
            <person name="Berrin J.G."/>
            <person name="Delaux P.M."/>
            <person name="Dal Grande F."/>
            <person name="Keller J."/>
        </authorList>
    </citation>
    <scope>NUCLEOTIDE SEQUENCE [LARGE SCALE GENOMIC DNA]</scope>
    <source>
        <strain evidence="2 3">SAG 2043</strain>
    </source>
</reference>